<comment type="caution">
    <text evidence="1">The sequence shown here is derived from an EMBL/GenBank/DDBJ whole genome shotgun (WGS) entry which is preliminary data.</text>
</comment>
<evidence type="ECO:0000313" key="1">
    <source>
        <dbReference type="EMBL" id="GIH07718.1"/>
    </source>
</evidence>
<keyword evidence="2" id="KW-1185">Reference proteome</keyword>
<reference evidence="1" key="1">
    <citation type="submission" date="2021-01" db="EMBL/GenBank/DDBJ databases">
        <title>Whole genome shotgun sequence of Rhizocola hellebori NBRC 109834.</title>
        <authorList>
            <person name="Komaki H."/>
            <person name="Tamura T."/>
        </authorList>
    </citation>
    <scope>NUCLEOTIDE SEQUENCE</scope>
    <source>
        <strain evidence="1">NBRC 109834</strain>
    </source>
</reference>
<dbReference type="EMBL" id="BONY01000039">
    <property type="protein sequence ID" value="GIH07718.1"/>
    <property type="molecule type" value="Genomic_DNA"/>
</dbReference>
<gene>
    <name evidence="1" type="ORF">Rhe02_57850</name>
</gene>
<dbReference type="SUPFAM" id="SSF82171">
    <property type="entry name" value="DPP6 N-terminal domain-like"/>
    <property type="match status" value="1"/>
</dbReference>
<dbReference type="Proteomes" id="UP000612899">
    <property type="component" value="Unassembled WGS sequence"/>
</dbReference>
<dbReference type="Pfam" id="PF07676">
    <property type="entry name" value="PD40"/>
    <property type="match status" value="1"/>
</dbReference>
<sequence length="321" mass="34091">MNRNLVAALAALLLAGVVAGYVVHARQSPAARDLGAQSVTAHSVEPGLQVLSNGVLSTVSLSDPQGARALTPLQCDRAHAAAGTVACLVPVDAFRGTHIQILDRQLRLQREIPLTGFPNRLRVSASGRMVAWTLFVDGHSYATTGFSTSAGILDTKTGTLVPTLEDFASTVDGKPYAAADKNFWGVTFAADDNRFYATMSTGGQRYLVEGDFAARKVRAIARNVECPSLSADGRRIAFKAAVDGHPRNGWRLSVLDLATMAVTPTAETRSVDDQPLWLDSETIAYALQRDDGVNDVWTVAASSTGQPHLLVPQANSPALVN</sequence>
<dbReference type="Gene3D" id="2.120.10.30">
    <property type="entry name" value="TolB, C-terminal domain"/>
    <property type="match status" value="1"/>
</dbReference>
<accession>A0A8J3QDJ4</accession>
<evidence type="ECO:0000313" key="2">
    <source>
        <dbReference type="Proteomes" id="UP000612899"/>
    </source>
</evidence>
<organism evidence="1 2">
    <name type="scientific">Rhizocola hellebori</name>
    <dbReference type="NCBI Taxonomy" id="1392758"/>
    <lineage>
        <taxon>Bacteria</taxon>
        <taxon>Bacillati</taxon>
        <taxon>Actinomycetota</taxon>
        <taxon>Actinomycetes</taxon>
        <taxon>Micromonosporales</taxon>
        <taxon>Micromonosporaceae</taxon>
        <taxon>Rhizocola</taxon>
    </lineage>
</organism>
<dbReference type="AlphaFoldDB" id="A0A8J3QDJ4"/>
<proteinExistence type="predicted"/>
<protein>
    <submittedName>
        <fullName evidence="1">TolB-like translocation protein signal peptide</fullName>
    </submittedName>
</protein>
<dbReference type="InterPro" id="IPR011659">
    <property type="entry name" value="WD40"/>
</dbReference>
<name>A0A8J3QDJ4_9ACTN</name>
<dbReference type="InterPro" id="IPR011042">
    <property type="entry name" value="6-blade_b-propeller_TolB-like"/>
</dbReference>